<evidence type="ECO:0000313" key="2">
    <source>
        <dbReference type="Proteomes" id="UP000294847"/>
    </source>
</evidence>
<proteinExistence type="predicted"/>
<sequence>MGGESNPPPMFSLILQLWHGPMTYHTVRWGKFRFQVRYLAFFSLRIMIPGLKSKESHLGHLNLKFRVGRLLGGKQLYITEKARHLGDTQLWKQEFAYLLPRATSPKGVSLYDQTSMGVLEAAGRGPETGLVGTKVGSVLHYVRSISPFQYTHPKDCVVIKCGYFVGFSYRNTWQTPVRRSKIGSVWGLLRPKNFRPGEVRLQGPRWRLKIIHASELLPMLPCSRTRSHDPC</sequence>
<protein>
    <submittedName>
        <fullName evidence="1">Uncharacterized protein</fullName>
    </submittedName>
</protein>
<evidence type="ECO:0000313" key="1">
    <source>
        <dbReference type="EMBL" id="QBZ64906.1"/>
    </source>
</evidence>
<gene>
    <name evidence="1" type="ORF">PoMZ_06607</name>
</gene>
<dbReference type="AlphaFoldDB" id="A0A4P7NSS5"/>
<name>A0A4P7NSS5_PYROR</name>
<dbReference type="Proteomes" id="UP000294847">
    <property type="component" value="Chromosome 6"/>
</dbReference>
<reference evidence="1 2" key="1">
    <citation type="journal article" date="2019" name="Mol. Biol. Evol.">
        <title>Blast fungal genomes show frequent chromosomal changes, gene gains and losses, and effector gene turnover.</title>
        <authorList>
            <person name="Gomez Luciano L.B."/>
            <person name="Jason Tsai I."/>
            <person name="Chuma I."/>
            <person name="Tosa Y."/>
            <person name="Chen Y.H."/>
            <person name="Li J.Y."/>
            <person name="Li M.Y."/>
            <person name="Jade Lu M.Y."/>
            <person name="Nakayashiki H."/>
            <person name="Li W.H."/>
        </authorList>
    </citation>
    <scope>NUCLEOTIDE SEQUENCE [LARGE SCALE GENOMIC DNA]</scope>
    <source>
        <strain evidence="1">MZ5-1-6</strain>
    </source>
</reference>
<organism evidence="1 2">
    <name type="scientific">Pyricularia oryzae</name>
    <name type="common">Rice blast fungus</name>
    <name type="synonym">Magnaporthe oryzae</name>
    <dbReference type="NCBI Taxonomy" id="318829"/>
    <lineage>
        <taxon>Eukaryota</taxon>
        <taxon>Fungi</taxon>
        <taxon>Dikarya</taxon>
        <taxon>Ascomycota</taxon>
        <taxon>Pezizomycotina</taxon>
        <taxon>Sordariomycetes</taxon>
        <taxon>Sordariomycetidae</taxon>
        <taxon>Magnaporthales</taxon>
        <taxon>Pyriculariaceae</taxon>
        <taxon>Pyricularia</taxon>
    </lineage>
</organism>
<accession>A0A4P7NSS5</accession>
<dbReference type="EMBL" id="CP034209">
    <property type="protein sequence ID" value="QBZ64906.1"/>
    <property type="molecule type" value="Genomic_DNA"/>
</dbReference>